<gene>
    <name evidence="1" type="ORF">B0T25DRAFT_201787</name>
</gene>
<keyword evidence="2" id="KW-1185">Reference proteome</keyword>
<proteinExistence type="predicted"/>
<name>A0AAJ0HI29_9PEZI</name>
<dbReference type="EMBL" id="JAUIQD010000004">
    <property type="protein sequence ID" value="KAK3353102.1"/>
    <property type="molecule type" value="Genomic_DNA"/>
</dbReference>
<dbReference type="AlphaFoldDB" id="A0AAJ0HI29"/>
<organism evidence="1 2">
    <name type="scientific">Lasiosphaeria hispida</name>
    <dbReference type="NCBI Taxonomy" id="260671"/>
    <lineage>
        <taxon>Eukaryota</taxon>
        <taxon>Fungi</taxon>
        <taxon>Dikarya</taxon>
        <taxon>Ascomycota</taxon>
        <taxon>Pezizomycotina</taxon>
        <taxon>Sordariomycetes</taxon>
        <taxon>Sordariomycetidae</taxon>
        <taxon>Sordariales</taxon>
        <taxon>Lasiosphaeriaceae</taxon>
        <taxon>Lasiosphaeria</taxon>
    </lineage>
</organism>
<accession>A0AAJ0HI29</accession>
<evidence type="ECO:0000313" key="1">
    <source>
        <dbReference type="EMBL" id="KAK3353102.1"/>
    </source>
</evidence>
<dbReference type="Proteomes" id="UP001275084">
    <property type="component" value="Unassembled WGS sequence"/>
</dbReference>
<sequence length="238" mass="26622">MRVMLPGGRPCVRPFLRRVYSWCCTRAVETPPSVSEFVDLLQRPSSSAFLAANSNGRKGMVGSDLIVLSCNMAQSSSAQLSPSGQHQTTPVPTQHRQTRYWSPSCWVDIMQPLHVASKFGPRHWNFVCGHLSQDRVRMYVHTWIHPSGRVRQVDVANKTEVLVLVAFSFACARAAEVMPVTKTSKRRNTVGLSIIDMDKRAARLGRLMLAEERLEHRLLRAAPAVQAAQQIVYCVRAA</sequence>
<evidence type="ECO:0000313" key="2">
    <source>
        <dbReference type="Proteomes" id="UP001275084"/>
    </source>
</evidence>
<comment type="caution">
    <text evidence="1">The sequence shown here is derived from an EMBL/GenBank/DDBJ whole genome shotgun (WGS) entry which is preliminary data.</text>
</comment>
<reference evidence="1" key="1">
    <citation type="journal article" date="2023" name="Mol. Phylogenet. Evol.">
        <title>Genome-scale phylogeny and comparative genomics of the fungal order Sordariales.</title>
        <authorList>
            <person name="Hensen N."/>
            <person name="Bonometti L."/>
            <person name="Westerberg I."/>
            <person name="Brannstrom I.O."/>
            <person name="Guillou S."/>
            <person name="Cros-Aarteil S."/>
            <person name="Calhoun S."/>
            <person name="Haridas S."/>
            <person name="Kuo A."/>
            <person name="Mondo S."/>
            <person name="Pangilinan J."/>
            <person name="Riley R."/>
            <person name="LaButti K."/>
            <person name="Andreopoulos B."/>
            <person name="Lipzen A."/>
            <person name="Chen C."/>
            <person name="Yan M."/>
            <person name="Daum C."/>
            <person name="Ng V."/>
            <person name="Clum A."/>
            <person name="Steindorff A."/>
            <person name="Ohm R.A."/>
            <person name="Martin F."/>
            <person name="Silar P."/>
            <person name="Natvig D.O."/>
            <person name="Lalanne C."/>
            <person name="Gautier V."/>
            <person name="Ament-Velasquez S.L."/>
            <person name="Kruys A."/>
            <person name="Hutchinson M.I."/>
            <person name="Powell A.J."/>
            <person name="Barry K."/>
            <person name="Miller A.N."/>
            <person name="Grigoriev I.V."/>
            <person name="Debuchy R."/>
            <person name="Gladieux P."/>
            <person name="Hiltunen Thoren M."/>
            <person name="Johannesson H."/>
        </authorList>
    </citation>
    <scope>NUCLEOTIDE SEQUENCE</scope>
    <source>
        <strain evidence="1">CBS 955.72</strain>
    </source>
</reference>
<protein>
    <submittedName>
        <fullName evidence="1">Uncharacterized protein</fullName>
    </submittedName>
</protein>
<reference evidence="1" key="2">
    <citation type="submission" date="2023-06" db="EMBL/GenBank/DDBJ databases">
        <authorList>
            <consortium name="Lawrence Berkeley National Laboratory"/>
            <person name="Haridas S."/>
            <person name="Hensen N."/>
            <person name="Bonometti L."/>
            <person name="Westerberg I."/>
            <person name="Brannstrom I.O."/>
            <person name="Guillou S."/>
            <person name="Cros-Aarteil S."/>
            <person name="Calhoun S."/>
            <person name="Kuo A."/>
            <person name="Mondo S."/>
            <person name="Pangilinan J."/>
            <person name="Riley R."/>
            <person name="Labutti K."/>
            <person name="Andreopoulos B."/>
            <person name="Lipzen A."/>
            <person name="Chen C."/>
            <person name="Yanf M."/>
            <person name="Daum C."/>
            <person name="Ng V."/>
            <person name="Clum A."/>
            <person name="Steindorff A."/>
            <person name="Ohm R."/>
            <person name="Martin F."/>
            <person name="Silar P."/>
            <person name="Natvig D."/>
            <person name="Lalanne C."/>
            <person name="Gautier V."/>
            <person name="Ament-Velasquez S.L."/>
            <person name="Kruys A."/>
            <person name="Hutchinson M.I."/>
            <person name="Powell A.J."/>
            <person name="Barry K."/>
            <person name="Miller A.N."/>
            <person name="Grigoriev I.V."/>
            <person name="Debuchy R."/>
            <person name="Gladieux P."/>
            <person name="Thoren M.H."/>
            <person name="Johannesson H."/>
        </authorList>
    </citation>
    <scope>NUCLEOTIDE SEQUENCE</scope>
    <source>
        <strain evidence="1">CBS 955.72</strain>
    </source>
</reference>